<gene>
    <name evidence="2" type="ORF">H8S00_07085</name>
</gene>
<comment type="caution">
    <text evidence="2">The sequence shown here is derived from an EMBL/GenBank/DDBJ whole genome shotgun (WGS) entry which is preliminary data.</text>
</comment>
<dbReference type="Proteomes" id="UP000597877">
    <property type="component" value="Unassembled WGS sequence"/>
</dbReference>
<reference evidence="2 3" key="1">
    <citation type="submission" date="2020-08" db="EMBL/GenBank/DDBJ databases">
        <title>Genome public.</title>
        <authorList>
            <person name="Liu C."/>
            <person name="Sun Q."/>
        </authorList>
    </citation>
    <scope>NUCLEOTIDE SEQUENCE [LARGE SCALE GENOMIC DNA]</scope>
    <source>
        <strain evidence="2 3">BX4</strain>
    </source>
</reference>
<evidence type="ECO:0000313" key="2">
    <source>
        <dbReference type="EMBL" id="MBC5667741.1"/>
    </source>
</evidence>
<feature type="transmembrane region" description="Helical" evidence="1">
    <location>
        <begin position="83"/>
        <end position="105"/>
    </location>
</feature>
<sequence>MNIFSNLMYNQSFAVKGKVNIKRLIVSLIITIAIEFVAFYVMIPAFNIHSMEFWEFQGFFLLVFFVLTFKTKGKNNIKLKYNAITKIVGIILVLGVLAVLIGNLVSAKIFNAKRYASIMDIENTKFENIIKPSETINDIALMDTGSARVVGQRAIGALSDVVSQYQINEDYSQIALNGEPMKVATLEYAGFFKWFNNRKNGIPGYVLVDAVKFEANYVKLKQAIKYTTSGWFNDNLQRHLRFKYPTAIFEGYYFEVDEEGNPYYICPTMTAKIGLFGGYDVNGVVICNPCTGECKKYSLDEVPQWVDRVYDGDLIETKYNWHGMLADGFINSIIGQKDCKKTTADYGYKVIDNDVWIYTGVTSVIDDSSNIGFVMVNARTGKASYFNVAGAEEFSAMEAAEGQVQNLGYDAAFPSLINIDGRPTYFMVLKDKGNLVKQYALVDVKKYSIVATGLTQKDTLATYRKLLRENGVNLSDKQEDLSKIYESALIEVKEIKYINMADETYVYITDKEGNVYKEKFADDETLVFISQGQQIEIYYDTNDDTAIRNIQSWKKVNNVKNE</sequence>
<protein>
    <recommendedName>
        <fullName evidence="4">CvpA family protein</fullName>
    </recommendedName>
</protein>
<name>A0ABR7F2C1_9FIRM</name>
<feature type="transmembrane region" description="Helical" evidence="1">
    <location>
        <begin position="53"/>
        <end position="71"/>
    </location>
</feature>
<dbReference type="EMBL" id="JACOOZ010000004">
    <property type="protein sequence ID" value="MBC5667741.1"/>
    <property type="molecule type" value="Genomic_DNA"/>
</dbReference>
<keyword evidence="3" id="KW-1185">Reference proteome</keyword>
<evidence type="ECO:0000256" key="1">
    <source>
        <dbReference type="SAM" id="Phobius"/>
    </source>
</evidence>
<feature type="transmembrane region" description="Helical" evidence="1">
    <location>
        <begin position="21"/>
        <end position="41"/>
    </location>
</feature>
<keyword evidence="1" id="KW-0812">Transmembrane</keyword>
<keyword evidence="1" id="KW-0472">Membrane</keyword>
<keyword evidence="1" id="KW-1133">Transmembrane helix</keyword>
<evidence type="ECO:0000313" key="3">
    <source>
        <dbReference type="Proteomes" id="UP000597877"/>
    </source>
</evidence>
<proteinExistence type="predicted"/>
<accession>A0ABR7F2C1</accession>
<organism evidence="2 3">
    <name type="scientific">Eubacterium segne</name>
    <dbReference type="NCBI Taxonomy" id="2763045"/>
    <lineage>
        <taxon>Bacteria</taxon>
        <taxon>Bacillati</taxon>
        <taxon>Bacillota</taxon>
        <taxon>Clostridia</taxon>
        <taxon>Eubacteriales</taxon>
        <taxon>Eubacteriaceae</taxon>
        <taxon>Eubacterium</taxon>
    </lineage>
</organism>
<evidence type="ECO:0008006" key="4">
    <source>
        <dbReference type="Google" id="ProtNLM"/>
    </source>
</evidence>
<dbReference type="RefSeq" id="WP_021953487.1">
    <property type="nucleotide sequence ID" value="NZ_JACOOZ010000004.1"/>
</dbReference>